<dbReference type="HOGENOM" id="CLU_1677963_0_0_1"/>
<dbReference type="AlphaFoldDB" id="W9Z4N8"/>
<protein>
    <recommendedName>
        <fullName evidence="1">DUF7918 domain-containing protein</fullName>
    </recommendedName>
</protein>
<evidence type="ECO:0000313" key="2">
    <source>
        <dbReference type="EMBL" id="EXK23228.1"/>
    </source>
</evidence>
<name>W9Z4N8_FUSOX</name>
<reference evidence="2" key="1">
    <citation type="submission" date="2012-04" db="EMBL/GenBank/DDBJ databases">
        <title>The Genome Sequence of Fusarium oxysporum melonis.</title>
        <authorList>
            <consortium name="The Broad Institute Genome Sequencing Platform"/>
            <person name="Ma L.-J."/>
            <person name="Gale L.R."/>
            <person name="Schwartz D.C."/>
            <person name="Zhou S."/>
            <person name="Corby-Kistler H."/>
            <person name="Young S.K."/>
            <person name="Zeng Q."/>
            <person name="Gargeya S."/>
            <person name="Fitzgerald M."/>
            <person name="Haas B."/>
            <person name="Abouelleil A."/>
            <person name="Alvarado L."/>
            <person name="Arachchi H.M."/>
            <person name="Berlin A."/>
            <person name="Brown A."/>
            <person name="Chapman S.B."/>
            <person name="Chen Z."/>
            <person name="Dunbar C."/>
            <person name="Freedman E."/>
            <person name="Gearin G."/>
            <person name="Goldberg J."/>
            <person name="Griggs A."/>
            <person name="Gujja S."/>
            <person name="Heiman D."/>
            <person name="Howarth C."/>
            <person name="Larson L."/>
            <person name="Lui A."/>
            <person name="MacDonald P.J.P."/>
            <person name="Montmayeur A."/>
            <person name="Murphy C."/>
            <person name="Neiman D."/>
            <person name="Pearson M."/>
            <person name="Priest M."/>
            <person name="Roberts A."/>
            <person name="Saif S."/>
            <person name="Shea T."/>
            <person name="Shenoy N."/>
            <person name="Sisk P."/>
            <person name="Stolte C."/>
            <person name="Sykes S."/>
            <person name="Wortman J."/>
            <person name="Nusbaum C."/>
            <person name="Birren B."/>
        </authorList>
    </citation>
    <scope>NUCLEOTIDE SEQUENCE</scope>
    <source>
        <strain evidence="2">26406</strain>
    </source>
</reference>
<dbReference type="EMBL" id="KI981193">
    <property type="protein sequence ID" value="EXK23228.1"/>
    <property type="molecule type" value="Genomic_DNA"/>
</dbReference>
<feature type="domain" description="DUF7918" evidence="1">
    <location>
        <begin position="9"/>
        <end position="153"/>
    </location>
</feature>
<proteinExistence type="predicted"/>
<gene>
    <name evidence="2" type="ORF">FOMG_19992</name>
</gene>
<evidence type="ECO:0000259" key="1">
    <source>
        <dbReference type="Pfam" id="PF25534"/>
    </source>
</evidence>
<dbReference type="Pfam" id="PF25534">
    <property type="entry name" value="DUF7918"/>
    <property type="match status" value="1"/>
</dbReference>
<dbReference type="Proteomes" id="UP000030703">
    <property type="component" value="Unassembled WGS sequence"/>
</dbReference>
<dbReference type="VEuPathDB" id="FungiDB:FOMG_19992"/>
<accession>W9Z4N8</accession>
<dbReference type="InterPro" id="IPR057678">
    <property type="entry name" value="DUF7918"/>
</dbReference>
<reference evidence="2" key="2">
    <citation type="submission" date="2014-02" db="EMBL/GenBank/DDBJ databases">
        <title>Annotation of the Genome Sequence of Fusarium oxysporum f. sp. melonis 26406.</title>
        <authorList>
            <consortium name="The Broad Institute Genomics Platform"/>
            <person name="Ma L.-J."/>
            <person name="Corby-Kistler H."/>
            <person name="Broz K."/>
            <person name="Gale L.R."/>
            <person name="Jonkers W."/>
            <person name="O'Donnell K."/>
            <person name="Ploetz R."/>
            <person name="Steinberg C."/>
            <person name="Schwartz D.C."/>
            <person name="VanEtten H."/>
            <person name="Zhou S."/>
            <person name="Young S.K."/>
            <person name="Zeng Q."/>
            <person name="Gargeya S."/>
            <person name="Fitzgerald M."/>
            <person name="Abouelleil A."/>
            <person name="Alvarado L."/>
            <person name="Chapman S.B."/>
            <person name="Gainer-Dewar J."/>
            <person name="Goldberg J."/>
            <person name="Griggs A."/>
            <person name="Gujja S."/>
            <person name="Hansen M."/>
            <person name="Howarth C."/>
            <person name="Imamovic A."/>
            <person name="Ireland A."/>
            <person name="Larimer J."/>
            <person name="McCowan C."/>
            <person name="Murphy C."/>
            <person name="Pearson M."/>
            <person name="Poon T.W."/>
            <person name="Priest M."/>
            <person name="Roberts A."/>
            <person name="Saif S."/>
            <person name="Shea T."/>
            <person name="Sykes S."/>
            <person name="Wortman J."/>
            <person name="Nusbaum C."/>
            <person name="Birren B."/>
        </authorList>
    </citation>
    <scope>NUCLEOTIDE SEQUENCE</scope>
    <source>
        <strain evidence="2">26406</strain>
    </source>
</reference>
<sequence length="157" mass="17039">MAVHPAMPGLSVTIGIDGTAAPEFGSASALSGIYRFYTNCRSGAKYSIDVFVGSGFVCADASDLLRFDVCIDGRKVGWFYVSKPTHGPSNQFLRFDHRCMTEADGSSSPQYFVFSELASVEVADDDTIKADKKRIRSMGSIDSRISRPQARGRAAKH</sequence>
<organism evidence="2">
    <name type="scientific">Fusarium oxysporum f. sp. melonis 26406</name>
    <dbReference type="NCBI Taxonomy" id="1089452"/>
    <lineage>
        <taxon>Eukaryota</taxon>
        <taxon>Fungi</taxon>
        <taxon>Dikarya</taxon>
        <taxon>Ascomycota</taxon>
        <taxon>Pezizomycotina</taxon>
        <taxon>Sordariomycetes</taxon>
        <taxon>Hypocreomycetidae</taxon>
        <taxon>Hypocreales</taxon>
        <taxon>Nectriaceae</taxon>
        <taxon>Fusarium</taxon>
        <taxon>Fusarium oxysporum species complex</taxon>
    </lineage>
</organism>